<dbReference type="NCBIfam" id="TIGR00229">
    <property type="entry name" value="sensory_box"/>
    <property type="match status" value="1"/>
</dbReference>
<proteinExistence type="predicted"/>
<keyword evidence="9" id="KW-0472">Membrane</keyword>
<evidence type="ECO:0000256" key="7">
    <source>
        <dbReference type="ARBA" id="ARBA00022840"/>
    </source>
</evidence>
<reference evidence="12 13" key="1">
    <citation type="submission" date="2019-07" db="EMBL/GenBank/DDBJ databases">
        <title>Whole genome shotgun sequence of Skermanella aerolata NBRC 106429.</title>
        <authorList>
            <person name="Hosoyama A."/>
            <person name="Uohara A."/>
            <person name="Ohji S."/>
            <person name="Ichikawa N."/>
        </authorList>
    </citation>
    <scope>NUCLEOTIDE SEQUENCE [LARGE SCALE GENOMIC DNA]</scope>
    <source>
        <strain evidence="12 13">NBRC 106429</strain>
    </source>
</reference>
<dbReference type="InterPro" id="IPR001789">
    <property type="entry name" value="Sig_transdc_resp-reg_receiver"/>
</dbReference>
<evidence type="ECO:0000256" key="3">
    <source>
        <dbReference type="ARBA" id="ARBA00022553"/>
    </source>
</evidence>
<evidence type="ECO:0000259" key="11">
    <source>
        <dbReference type="PROSITE" id="PS50112"/>
    </source>
</evidence>
<dbReference type="InterPro" id="IPR036890">
    <property type="entry name" value="HATPase_C_sf"/>
</dbReference>
<dbReference type="InterPro" id="IPR013767">
    <property type="entry name" value="PAS_fold"/>
</dbReference>
<name>A0A512DYT0_9PROT</name>
<evidence type="ECO:0000259" key="10">
    <source>
        <dbReference type="PROSITE" id="PS50110"/>
    </source>
</evidence>
<evidence type="ECO:0000256" key="1">
    <source>
        <dbReference type="ARBA" id="ARBA00000085"/>
    </source>
</evidence>
<dbReference type="SUPFAM" id="SSF55785">
    <property type="entry name" value="PYP-like sensor domain (PAS domain)"/>
    <property type="match status" value="1"/>
</dbReference>
<dbReference type="Gene3D" id="3.40.50.2300">
    <property type="match status" value="1"/>
</dbReference>
<dbReference type="SMART" id="SM00911">
    <property type="entry name" value="HWE_HK"/>
    <property type="match status" value="1"/>
</dbReference>
<protein>
    <recommendedName>
        <fullName evidence="2">histidine kinase</fullName>
        <ecNumber evidence="2">2.7.13.3</ecNumber>
    </recommendedName>
</protein>
<dbReference type="InterPro" id="IPR035965">
    <property type="entry name" value="PAS-like_dom_sf"/>
</dbReference>
<dbReference type="GO" id="GO:0006355">
    <property type="term" value="P:regulation of DNA-templated transcription"/>
    <property type="evidence" value="ECO:0007669"/>
    <property type="project" value="InterPro"/>
</dbReference>
<evidence type="ECO:0000256" key="2">
    <source>
        <dbReference type="ARBA" id="ARBA00012438"/>
    </source>
</evidence>
<dbReference type="Gene3D" id="3.30.565.10">
    <property type="entry name" value="Histidine kinase-like ATPase, C-terminal domain"/>
    <property type="match status" value="1"/>
</dbReference>
<evidence type="ECO:0000313" key="13">
    <source>
        <dbReference type="Proteomes" id="UP000321523"/>
    </source>
</evidence>
<dbReference type="PANTHER" id="PTHR41523">
    <property type="entry name" value="TWO-COMPONENT SYSTEM SENSOR PROTEIN"/>
    <property type="match status" value="1"/>
</dbReference>
<keyword evidence="7" id="KW-0067">ATP-binding</keyword>
<dbReference type="InterPro" id="IPR011006">
    <property type="entry name" value="CheY-like_superfamily"/>
</dbReference>
<keyword evidence="9" id="KW-1133">Transmembrane helix</keyword>
<gene>
    <name evidence="12" type="ORF">SAE02_57370</name>
</gene>
<accession>A0A512DYT0</accession>
<feature type="modified residue" description="4-aspartylphosphate" evidence="8">
    <location>
        <position position="758"/>
    </location>
</feature>
<dbReference type="GO" id="GO:0004673">
    <property type="term" value="F:protein histidine kinase activity"/>
    <property type="evidence" value="ECO:0007669"/>
    <property type="project" value="UniProtKB-EC"/>
</dbReference>
<comment type="caution">
    <text evidence="12">The sequence shown here is derived from an EMBL/GenBank/DDBJ whole genome shotgun (WGS) entry which is preliminary data.</text>
</comment>
<dbReference type="SMART" id="SM00448">
    <property type="entry name" value="REC"/>
    <property type="match status" value="1"/>
</dbReference>
<dbReference type="AlphaFoldDB" id="A0A512DYT0"/>
<keyword evidence="6" id="KW-0418">Kinase</keyword>
<dbReference type="Pfam" id="PF07536">
    <property type="entry name" value="HWE_HK"/>
    <property type="match status" value="1"/>
</dbReference>
<evidence type="ECO:0000256" key="8">
    <source>
        <dbReference type="PROSITE-ProRule" id="PRU00169"/>
    </source>
</evidence>
<comment type="catalytic activity">
    <reaction evidence="1">
        <text>ATP + protein L-histidine = ADP + protein N-phospho-L-histidine.</text>
        <dbReference type="EC" id="2.7.13.3"/>
    </reaction>
</comment>
<keyword evidence="13" id="KW-1185">Reference proteome</keyword>
<organism evidence="12 13">
    <name type="scientific">Skermanella aerolata</name>
    <dbReference type="NCBI Taxonomy" id="393310"/>
    <lineage>
        <taxon>Bacteria</taxon>
        <taxon>Pseudomonadati</taxon>
        <taxon>Pseudomonadota</taxon>
        <taxon>Alphaproteobacteria</taxon>
        <taxon>Rhodospirillales</taxon>
        <taxon>Azospirillaceae</taxon>
        <taxon>Skermanella</taxon>
    </lineage>
</organism>
<dbReference type="PANTHER" id="PTHR41523:SF8">
    <property type="entry name" value="ETHYLENE RESPONSE SENSOR PROTEIN"/>
    <property type="match status" value="1"/>
</dbReference>
<dbReference type="EC" id="2.7.13.3" evidence="2"/>
<dbReference type="Pfam" id="PF00072">
    <property type="entry name" value="Response_reg"/>
    <property type="match status" value="1"/>
</dbReference>
<feature type="domain" description="PAS" evidence="11">
    <location>
        <begin position="367"/>
        <end position="409"/>
    </location>
</feature>
<dbReference type="CDD" id="cd00130">
    <property type="entry name" value="PAS"/>
    <property type="match status" value="1"/>
</dbReference>
<keyword evidence="4" id="KW-0808">Transferase</keyword>
<dbReference type="InterPro" id="IPR011102">
    <property type="entry name" value="Sig_transdc_His_kinase_HWE"/>
</dbReference>
<evidence type="ECO:0000256" key="4">
    <source>
        <dbReference type="ARBA" id="ARBA00022679"/>
    </source>
</evidence>
<keyword evidence="9" id="KW-0812">Transmembrane</keyword>
<dbReference type="PROSITE" id="PS50112">
    <property type="entry name" value="PAS"/>
    <property type="match status" value="1"/>
</dbReference>
<dbReference type="EMBL" id="BJYZ01000029">
    <property type="protein sequence ID" value="GEO41589.1"/>
    <property type="molecule type" value="Genomic_DNA"/>
</dbReference>
<sequence>MIFALSNTVKSLLFRRSYRVRTWLILLVIACIVPPLLFSAALLIQNTRDERVATEAQVTDRARLLGDDIDRELARILAVGEVLALSESLDTGDFASFYRYATEVRDLLDTNILIRDISSQQLVNTRLPWGAPLPRNPVFDVDLRAIETRRPQISNLLTGAVSRTPLLIVVIPVMRNDQVSYLLSLTLSLERLQSILSADRLPPGWLAGLIDRDGVVIARSKGADEFVGTSVPADTWIRIKDFPKGIDRTGNLEGILSLQAYHRSQASGWLVGVSVPESLVSVQPRWTLTLFAGGGGLLFLIGLLVAVYLSRILAQSITQLSDSARALGEGHPMTVVHPRIAEIDTVGKALHDTASLIKSRTAALRESEERLRRVVEGAPFPAIVHAEDGEIIYLSRAWTEASGYSAQEIPTIAEWGRRAHETCIAPSYDIERLYQLDRPLDESEYTIRTADGRERIWSFRSAPIGRDGSGRRLVVSMAADLTDRHEAEAHQRLLMQEVDHRAKNALAVVQSIVILSQADNSADFARVVQGRVAAVARAHTLLANTRWSGADLATLIRQELEAHVLPGQFVIAGGPVTIVAASAQAVSILLHELTVNALEHGALTVPKGVVNVSFGVNQRNGSLILDWEESGGPGVTEPTRRGFGSLIIERTVKDQLGGDVDFSWTPAGLRFRMVLPSDYFMVSGVTVVAPSTPRHANDHPAPHVPGARVLLVEDEALTALAMTQAVEDAGYKVLGPVGRVQDGIDMVRQSRPDVAVLDVNLLGQPSYPIARSLIAMGVPFLFCTGYNMLNDAEASLREAPVLRKPVHPDDLVEAIAALLASRKDSKEGTG</sequence>
<feature type="transmembrane region" description="Helical" evidence="9">
    <location>
        <begin position="20"/>
        <end position="44"/>
    </location>
</feature>
<dbReference type="Proteomes" id="UP000321523">
    <property type="component" value="Unassembled WGS sequence"/>
</dbReference>
<evidence type="ECO:0000256" key="6">
    <source>
        <dbReference type="ARBA" id="ARBA00022777"/>
    </source>
</evidence>
<keyword evidence="3 8" id="KW-0597">Phosphoprotein</keyword>
<feature type="transmembrane region" description="Helical" evidence="9">
    <location>
        <begin position="288"/>
        <end position="309"/>
    </location>
</feature>
<dbReference type="SUPFAM" id="SSF52172">
    <property type="entry name" value="CheY-like"/>
    <property type="match status" value="1"/>
</dbReference>
<dbReference type="InterPro" id="IPR000014">
    <property type="entry name" value="PAS"/>
</dbReference>
<dbReference type="PROSITE" id="PS50110">
    <property type="entry name" value="RESPONSE_REGULATORY"/>
    <property type="match status" value="1"/>
</dbReference>
<evidence type="ECO:0000256" key="9">
    <source>
        <dbReference type="SAM" id="Phobius"/>
    </source>
</evidence>
<feature type="domain" description="Response regulatory" evidence="10">
    <location>
        <begin position="708"/>
        <end position="819"/>
    </location>
</feature>
<keyword evidence="5" id="KW-0547">Nucleotide-binding</keyword>
<dbReference type="SMART" id="SM00091">
    <property type="entry name" value="PAS"/>
    <property type="match status" value="1"/>
</dbReference>
<evidence type="ECO:0000313" key="12">
    <source>
        <dbReference type="EMBL" id="GEO41589.1"/>
    </source>
</evidence>
<dbReference type="CDD" id="cd18774">
    <property type="entry name" value="PDC2_HK_sensor"/>
    <property type="match status" value="1"/>
</dbReference>
<dbReference type="GO" id="GO:0000160">
    <property type="term" value="P:phosphorelay signal transduction system"/>
    <property type="evidence" value="ECO:0007669"/>
    <property type="project" value="InterPro"/>
</dbReference>
<dbReference type="GO" id="GO:0005524">
    <property type="term" value="F:ATP binding"/>
    <property type="evidence" value="ECO:0007669"/>
    <property type="project" value="UniProtKB-KW"/>
</dbReference>
<dbReference type="Gene3D" id="3.30.450.20">
    <property type="entry name" value="PAS domain"/>
    <property type="match status" value="2"/>
</dbReference>
<evidence type="ECO:0000256" key="5">
    <source>
        <dbReference type="ARBA" id="ARBA00022741"/>
    </source>
</evidence>
<dbReference type="Pfam" id="PF00989">
    <property type="entry name" value="PAS"/>
    <property type="match status" value="1"/>
</dbReference>